<dbReference type="STRING" id="279058.LT85_1335"/>
<accession>A0A0A1F6Y8</accession>
<gene>
    <name evidence="1" type="ORF">LT85_1335</name>
</gene>
<organism evidence="1 2">
    <name type="scientific">Collimonas arenae</name>
    <dbReference type="NCBI Taxonomy" id="279058"/>
    <lineage>
        <taxon>Bacteria</taxon>
        <taxon>Pseudomonadati</taxon>
        <taxon>Pseudomonadota</taxon>
        <taxon>Betaproteobacteria</taxon>
        <taxon>Burkholderiales</taxon>
        <taxon>Oxalobacteraceae</taxon>
        <taxon>Collimonas</taxon>
    </lineage>
</organism>
<dbReference type="RefSeq" id="WP_156117455.1">
    <property type="nucleotide sequence ID" value="NZ_CP009962.1"/>
</dbReference>
<name>A0A0A1F6Y8_9BURK</name>
<protein>
    <submittedName>
        <fullName evidence="1">Uncharacterized protein</fullName>
    </submittedName>
</protein>
<dbReference type="Proteomes" id="UP000030302">
    <property type="component" value="Chromosome"/>
</dbReference>
<evidence type="ECO:0000313" key="1">
    <source>
        <dbReference type="EMBL" id="AIY40493.1"/>
    </source>
</evidence>
<dbReference type="Gene3D" id="3.90.180.10">
    <property type="entry name" value="Medium-chain alcohol dehydrogenases, catalytic domain"/>
    <property type="match status" value="1"/>
</dbReference>
<dbReference type="AlphaFoldDB" id="A0A0A1F6Y8"/>
<keyword evidence="2" id="KW-1185">Reference proteome</keyword>
<dbReference type="KEGG" id="care:LT85_1335"/>
<dbReference type="OrthoDB" id="9787435at2"/>
<dbReference type="HOGENOM" id="CLU_3134419_0_0_4"/>
<dbReference type="EMBL" id="CP009962">
    <property type="protein sequence ID" value="AIY40493.1"/>
    <property type="molecule type" value="Genomic_DNA"/>
</dbReference>
<proteinExistence type="predicted"/>
<reference evidence="2" key="1">
    <citation type="journal article" date="2014" name="Soil Biol. Biochem.">
        <title>Structure and function of bacterial communities in ageing soils: Insights from the Mendocino ecological staircase.</title>
        <authorList>
            <person name="Uroz S."/>
            <person name="Tech J.J."/>
            <person name="Sawaya N.A."/>
            <person name="Frey-Klett P."/>
            <person name="Leveau J.H.J."/>
        </authorList>
    </citation>
    <scope>NUCLEOTIDE SEQUENCE [LARGE SCALE GENOMIC DNA]</scope>
    <source>
        <strain evidence="2">Cal35</strain>
    </source>
</reference>
<sequence length="49" mass="5598">MLEDLSCFLEVVAIRLVVGLVFWFQKTREAYSLLEQAGHFGKVVIEIAK</sequence>
<evidence type="ECO:0000313" key="2">
    <source>
        <dbReference type="Proteomes" id="UP000030302"/>
    </source>
</evidence>